<evidence type="ECO:0000313" key="3">
    <source>
        <dbReference type="Proteomes" id="UP001489902"/>
    </source>
</evidence>
<dbReference type="Proteomes" id="UP001489902">
    <property type="component" value="Chromosome 1"/>
</dbReference>
<feature type="transmembrane region" description="Helical" evidence="1">
    <location>
        <begin position="198"/>
        <end position="220"/>
    </location>
</feature>
<protein>
    <submittedName>
        <fullName evidence="2">Uncharacterized protein</fullName>
    </submittedName>
</protein>
<keyword evidence="1" id="KW-1133">Transmembrane helix</keyword>
<name>A0ABZ2WFY6_9HYPO</name>
<accession>A0ABZ2WFY6</accession>
<evidence type="ECO:0000256" key="1">
    <source>
        <dbReference type="SAM" id="Phobius"/>
    </source>
</evidence>
<dbReference type="EMBL" id="CP151260">
    <property type="protein sequence ID" value="WZH39180.1"/>
    <property type="molecule type" value="Genomic_DNA"/>
</dbReference>
<sequence>MRASEFLVRIIGISDAKYGMIWFMLAILLGLIGNMIVLISCSSPDTHSIYLFRIGSAELADATANLTDVSVNDLKIHELPDHWYWGLSGMCAVYNRTDEVLCKHAFPPSFSVEEMITFAIETHLREDDGPSVLKRKMLPWTTALAQVKDKLVMPSRLRALMQGAAALSLISTLISFALIPLTILYWTILRDQLRRWMLYIVIFLDAMAFLGAGVFVEYAMEEGPRGLISLSGVSQEPGVRGLGSVALTLGVLIKFLAIELFLCLAFIGVVLVLSLVYACLKVCCADDRTKVKVKVKVANTVEASPYYQSQL</sequence>
<feature type="transmembrane region" description="Helical" evidence="1">
    <location>
        <begin position="264"/>
        <end position="284"/>
    </location>
</feature>
<gene>
    <name evidence="2" type="ORF">QYS62_000088</name>
</gene>
<keyword evidence="1" id="KW-0472">Membrane</keyword>
<feature type="transmembrane region" description="Helical" evidence="1">
    <location>
        <begin position="163"/>
        <end position="186"/>
    </location>
</feature>
<reference evidence="2 3" key="1">
    <citation type="submission" date="2024-04" db="EMBL/GenBank/DDBJ databases">
        <title>Complete genome sequence of Fusarium acuminatum.</title>
        <authorList>
            <person name="Lan B."/>
        </authorList>
    </citation>
    <scope>NUCLEOTIDE SEQUENCE [LARGE SCALE GENOMIC DNA]</scope>
    <source>
        <strain evidence="2">1A</strain>
    </source>
</reference>
<feature type="transmembrane region" description="Helical" evidence="1">
    <location>
        <begin position="20"/>
        <end position="41"/>
    </location>
</feature>
<evidence type="ECO:0000313" key="2">
    <source>
        <dbReference type="EMBL" id="WZH39180.1"/>
    </source>
</evidence>
<keyword evidence="1" id="KW-0812">Transmembrane</keyword>
<proteinExistence type="predicted"/>
<keyword evidence="3" id="KW-1185">Reference proteome</keyword>
<organism evidence="2 3">
    <name type="scientific">Fusarium acuminatum</name>
    <dbReference type="NCBI Taxonomy" id="5515"/>
    <lineage>
        <taxon>Eukaryota</taxon>
        <taxon>Fungi</taxon>
        <taxon>Dikarya</taxon>
        <taxon>Ascomycota</taxon>
        <taxon>Pezizomycotina</taxon>
        <taxon>Sordariomycetes</taxon>
        <taxon>Hypocreomycetidae</taxon>
        <taxon>Hypocreales</taxon>
        <taxon>Nectriaceae</taxon>
        <taxon>Fusarium</taxon>
        <taxon>Fusarium tricinctum species complex</taxon>
    </lineage>
</organism>